<gene>
    <name evidence="1" type="ORF">BDZ94DRAFT_1267298</name>
</gene>
<evidence type="ECO:0000313" key="2">
    <source>
        <dbReference type="Proteomes" id="UP000807353"/>
    </source>
</evidence>
<evidence type="ECO:0000313" key="1">
    <source>
        <dbReference type="EMBL" id="KAF9459875.1"/>
    </source>
</evidence>
<sequence>MAFQNTPRLVAAAFGVDLGWETTMPKLTWANLTDLAITEGSDLSPNVGHRILKHCPRIVQLVTLPSLKTLLLNLSFYDTVADFLQPLTLPYLSRLEVVWLSDTSPPPHWNHAAALSVISGFSRLVKLKIGLPIPGDYDTGPFLASISKVRKLDIGPLSRTTIRLLSSTEYLPYLQTLRAPITPKSTRAHLKMLEKRAEVGFKTRGVLVWPSSRVGKEFIANGDEKHLIEKMRDLLSSRIQQWM</sequence>
<protein>
    <submittedName>
        <fullName evidence="1">Uncharacterized protein</fullName>
    </submittedName>
</protein>
<organism evidence="1 2">
    <name type="scientific">Collybia nuda</name>
    <dbReference type="NCBI Taxonomy" id="64659"/>
    <lineage>
        <taxon>Eukaryota</taxon>
        <taxon>Fungi</taxon>
        <taxon>Dikarya</taxon>
        <taxon>Basidiomycota</taxon>
        <taxon>Agaricomycotina</taxon>
        <taxon>Agaricomycetes</taxon>
        <taxon>Agaricomycetidae</taxon>
        <taxon>Agaricales</taxon>
        <taxon>Tricholomatineae</taxon>
        <taxon>Clitocybaceae</taxon>
        <taxon>Collybia</taxon>
    </lineage>
</organism>
<proteinExistence type="predicted"/>
<accession>A0A9P5Y263</accession>
<dbReference type="EMBL" id="MU150309">
    <property type="protein sequence ID" value="KAF9459875.1"/>
    <property type="molecule type" value="Genomic_DNA"/>
</dbReference>
<comment type="caution">
    <text evidence="1">The sequence shown here is derived from an EMBL/GenBank/DDBJ whole genome shotgun (WGS) entry which is preliminary data.</text>
</comment>
<reference evidence="1" key="1">
    <citation type="submission" date="2020-11" db="EMBL/GenBank/DDBJ databases">
        <authorList>
            <consortium name="DOE Joint Genome Institute"/>
            <person name="Ahrendt S."/>
            <person name="Riley R."/>
            <person name="Andreopoulos W."/>
            <person name="Labutti K."/>
            <person name="Pangilinan J."/>
            <person name="Ruiz-Duenas F.J."/>
            <person name="Barrasa J.M."/>
            <person name="Sanchez-Garcia M."/>
            <person name="Camarero S."/>
            <person name="Miyauchi S."/>
            <person name="Serrano A."/>
            <person name="Linde D."/>
            <person name="Babiker R."/>
            <person name="Drula E."/>
            <person name="Ayuso-Fernandez I."/>
            <person name="Pacheco R."/>
            <person name="Padilla G."/>
            <person name="Ferreira P."/>
            <person name="Barriuso J."/>
            <person name="Kellner H."/>
            <person name="Castanera R."/>
            <person name="Alfaro M."/>
            <person name="Ramirez L."/>
            <person name="Pisabarro A.G."/>
            <person name="Kuo A."/>
            <person name="Tritt A."/>
            <person name="Lipzen A."/>
            <person name="He G."/>
            <person name="Yan M."/>
            <person name="Ng V."/>
            <person name="Cullen D."/>
            <person name="Martin F."/>
            <person name="Rosso M.-N."/>
            <person name="Henrissat B."/>
            <person name="Hibbett D."/>
            <person name="Martinez A.T."/>
            <person name="Grigoriev I.V."/>
        </authorList>
    </citation>
    <scope>NUCLEOTIDE SEQUENCE</scope>
    <source>
        <strain evidence="1">CBS 247.69</strain>
    </source>
</reference>
<name>A0A9P5Y263_9AGAR</name>
<dbReference type="AlphaFoldDB" id="A0A9P5Y263"/>
<keyword evidence="2" id="KW-1185">Reference proteome</keyword>
<dbReference type="Proteomes" id="UP000807353">
    <property type="component" value="Unassembled WGS sequence"/>
</dbReference>